<keyword evidence="2" id="KW-1185">Reference proteome</keyword>
<dbReference type="Proteomes" id="UP000628017">
    <property type="component" value="Unassembled WGS sequence"/>
</dbReference>
<gene>
    <name evidence="1" type="ORF">GCM10011498_06400</name>
</gene>
<reference evidence="1" key="1">
    <citation type="journal article" date="2014" name="Int. J. Syst. Evol. Microbiol.">
        <title>Complete genome sequence of Corynebacterium casei LMG S-19264T (=DSM 44701T), isolated from a smear-ripened cheese.</title>
        <authorList>
            <consortium name="US DOE Joint Genome Institute (JGI-PGF)"/>
            <person name="Walter F."/>
            <person name="Albersmeier A."/>
            <person name="Kalinowski J."/>
            <person name="Ruckert C."/>
        </authorList>
    </citation>
    <scope>NUCLEOTIDE SEQUENCE</scope>
    <source>
        <strain evidence="1">CGMCC 1.15880</strain>
    </source>
</reference>
<comment type="caution">
    <text evidence="1">The sequence shown here is derived from an EMBL/GenBank/DDBJ whole genome shotgun (WGS) entry which is preliminary data.</text>
</comment>
<sequence>MTAPMVKPLKIQPNMFSIKRSTRATPQLLQGILPTRMTRVKAALKLIWLKLAQIRLVEADLGVLRER</sequence>
<proteinExistence type="predicted"/>
<dbReference type="EMBL" id="BMKA01000001">
    <property type="protein sequence ID" value="GGA09237.1"/>
    <property type="molecule type" value="Genomic_DNA"/>
</dbReference>
<accession>A0A916VML3</accession>
<name>A0A916VML3_9RHOB</name>
<evidence type="ECO:0000313" key="2">
    <source>
        <dbReference type="Proteomes" id="UP000628017"/>
    </source>
</evidence>
<dbReference type="AlphaFoldDB" id="A0A916VML3"/>
<organism evidence="1 2">
    <name type="scientific">Neptunicoccus cionae</name>
    <dbReference type="NCBI Taxonomy" id="2035344"/>
    <lineage>
        <taxon>Bacteria</taxon>
        <taxon>Pseudomonadati</taxon>
        <taxon>Pseudomonadota</taxon>
        <taxon>Alphaproteobacteria</taxon>
        <taxon>Rhodobacterales</taxon>
        <taxon>Paracoccaceae</taxon>
        <taxon>Neptunicoccus</taxon>
    </lineage>
</organism>
<reference evidence="1" key="2">
    <citation type="submission" date="2020-09" db="EMBL/GenBank/DDBJ databases">
        <authorList>
            <person name="Sun Q."/>
            <person name="Zhou Y."/>
        </authorList>
    </citation>
    <scope>NUCLEOTIDE SEQUENCE</scope>
    <source>
        <strain evidence="1">CGMCC 1.15880</strain>
    </source>
</reference>
<evidence type="ECO:0000313" key="1">
    <source>
        <dbReference type="EMBL" id="GGA09237.1"/>
    </source>
</evidence>
<protein>
    <submittedName>
        <fullName evidence="1">Uncharacterized protein</fullName>
    </submittedName>
</protein>